<gene>
    <name evidence="2" type="ORF">EFW17_15050</name>
</gene>
<keyword evidence="1" id="KW-1133">Transmembrane helix</keyword>
<keyword evidence="1" id="KW-0812">Transmembrane</keyword>
<feature type="transmembrane region" description="Helical" evidence="1">
    <location>
        <begin position="26"/>
        <end position="43"/>
    </location>
</feature>
<dbReference type="RefSeq" id="WP_123202031.1">
    <property type="nucleotide sequence ID" value="NZ_RJMB01000015.1"/>
</dbReference>
<sequence length="59" mass="6198">MRIYTAVLITVGLALLATGVLTYPDVPGLVVLAMVITGALMVMPTGSRQRENTPVGVTR</sequence>
<protein>
    <submittedName>
        <fullName evidence="2">Uncharacterized protein</fullName>
    </submittedName>
</protein>
<evidence type="ECO:0000313" key="3">
    <source>
        <dbReference type="Proteomes" id="UP000269198"/>
    </source>
</evidence>
<dbReference type="EMBL" id="RJMB01000015">
    <property type="protein sequence ID" value="RNL83572.1"/>
    <property type="molecule type" value="Genomic_DNA"/>
</dbReference>
<name>A0A3N0E6T4_9ACTN</name>
<dbReference type="Proteomes" id="UP000269198">
    <property type="component" value="Unassembled WGS sequence"/>
</dbReference>
<comment type="caution">
    <text evidence="2">The sequence shown here is derived from an EMBL/GenBank/DDBJ whole genome shotgun (WGS) entry which is preliminary data.</text>
</comment>
<proteinExistence type="predicted"/>
<dbReference type="AlphaFoldDB" id="A0A3N0E6T4"/>
<organism evidence="2 3">
    <name type="scientific">Halostreptopolyspora alba</name>
    <dbReference type="NCBI Taxonomy" id="2487137"/>
    <lineage>
        <taxon>Bacteria</taxon>
        <taxon>Bacillati</taxon>
        <taxon>Actinomycetota</taxon>
        <taxon>Actinomycetes</taxon>
        <taxon>Streptosporangiales</taxon>
        <taxon>Nocardiopsidaceae</taxon>
        <taxon>Halostreptopolyspora</taxon>
    </lineage>
</organism>
<evidence type="ECO:0000256" key="1">
    <source>
        <dbReference type="SAM" id="Phobius"/>
    </source>
</evidence>
<reference evidence="2 3" key="1">
    <citation type="submission" date="2018-11" db="EMBL/GenBank/DDBJ databases">
        <title>The genome draft of YIM 96095.</title>
        <authorList>
            <person name="Tang S.-K."/>
            <person name="Chunyu W.-X."/>
            <person name="Feng Y.-Z."/>
        </authorList>
    </citation>
    <scope>NUCLEOTIDE SEQUENCE [LARGE SCALE GENOMIC DNA]</scope>
    <source>
        <strain evidence="2 3">YIM 96095</strain>
    </source>
</reference>
<evidence type="ECO:0000313" key="2">
    <source>
        <dbReference type="EMBL" id="RNL83572.1"/>
    </source>
</evidence>
<keyword evidence="3" id="KW-1185">Reference proteome</keyword>
<accession>A0A3N0E6T4</accession>
<keyword evidence="1" id="KW-0472">Membrane</keyword>